<dbReference type="Gene3D" id="2.160.20.10">
    <property type="entry name" value="Single-stranded right-handed beta-helix, Pectin lyase-like"/>
    <property type="match status" value="1"/>
</dbReference>
<dbReference type="SUPFAM" id="SSF51126">
    <property type="entry name" value="Pectin lyase-like"/>
    <property type="match status" value="1"/>
</dbReference>
<feature type="transmembrane region" description="Helical" evidence="2">
    <location>
        <begin position="49"/>
        <end position="71"/>
    </location>
</feature>
<dbReference type="InterPro" id="IPR006626">
    <property type="entry name" value="PbH1"/>
</dbReference>
<evidence type="ECO:0000256" key="2">
    <source>
        <dbReference type="SAM" id="Phobius"/>
    </source>
</evidence>
<evidence type="ECO:0008006" key="5">
    <source>
        <dbReference type="Google" id="ProtNLM"/>
    </source>
</evidence>
<keyword evidence="2" id="KW-0472">Membrane</keyword>
<gene>
    <name evidence="3" type="ORF">GCM10009751_01620</name>
</gene>
<evidence type="ECO:0000256" key="1">
    <source>
        <dbReference type="SAM" id="MobiDB-lite"/>
    </source>
</evidence>
<feature type="region of interest" description="Disordered" evidence="1">
    <location>
        <begin position="1"/>
        <end position="41"/>
    </location>
</feature>
<keyword evidence="2" id="KW-0812">Transmembrane</keyword>
<keyword evidence="2" id="KW-1133">Transmembrane helix</keyword>
<sequence length="418" mass="42872">MQLKPARHARADLDTDPAGPGSTVAQAGPARTAAARGRRRPRIRARTKLLGGGAAVAVAAALAVVASSGLIPGSSAPAAAADCSSGTTMVTGSSGSYRTTKGGTTVYSGGDYRAAIQAGINNLDANRTSQQHVAVPASGSIGASTIDLPSNTSIAICGTINVGNRSGRGAIEATDASNVTIWDLNMTGNPYFGIRAYGMNGFHIGDVDFNLSGGMAVRFERDYAGSRNVVIDDVYARGAGSDAVETWNIDGLTVGRVTGRDVGGNALLLNNTRNARIGTVDGDDVATGTGYATFRTANRAGRMSDGSYPTNIIVDKVISRGGGRGVFCVSESGGVQIRSVDLAGNGNNSVLIENCYNYRIDSGTVNGGGEVRVAARSEFPNTRDVTVTARVDNTSVRESPCGININWNITGNASVNVC</sequence>
<dbReference type="InterPro" id="IPR011050">
    <property type="entry name" value="Pectin_lyase_fold/virulence"/>
</dbReference>
<name>A0ABN2N4W7_9MICO</name>
<comment type="caution">
    <text evidence="3">The sequence shown here is derived from an EMBL/GenBank/DDBJ whole genome shotgun (WGS) entry which is preliminary data.</text>
</comment>
<keyword evidence="4" id="KW-1185">Reference proteome</keyword>
<dbReference type="SMART" id="SM00710">
    <property type="entry name" value="PbH1"/>
    <property type="match status" value="4"/>
</dbReference>
<accession>A0ABN2N4W7</accession>
<evidence type="ECO:0000313" key="3">
    <source>
        <dbReference type="EMBL" id="GAA1849095.1"/>
    </source>
</evidence>
<protein>
    <recommendedName>
        <fullName evidence="5">Right handed beta helix region</fullName>
    </recommendedName>
</protein>
<reference evidence="3 4" key="1">
    <citation type="journal article" date="2019" name="Int. J. Syst. Evol. Microbiol.">
        <title>The Global Catalogue of Microorganisms (GCM) 10K type strain sequencing project: providing services to taxonomists for standard genome sequencing and annotation.</title>
        <authorList>
            <consortium name="The Broad Institute Genomics Platform"/>
            <consortium name="The Broad Institute Genome Sequencing Center for Infectious Disease"/>
            <person name="Wu L."/>
            <person name="Ma J."/>
        </authorList>
    </citation>
    <scope>NUCLEOTIDE SEQUENCE [LARGE SCALE GENOMIC DNA]</scope>
    <source>
        <strain evidence="3 4">JCM 14326</strain>
    </source>
</reference>
<dbReference type="Proteomes" id="UP001501094">
    <property type="component" value="Unassembled WGS sequence"/>
</dbReference>
<evidence type="ECO:0000313" key="4">
    <source>
        <dbReference type="Proteomes" id="UP001501094"/>
    </source>
</evidence>
<dbReference type="RefSeq" id="WP_344098766.1">
    <property type="nucleotide sequence ID" value="NZ_BAAANL010000001.1"/>
</dbReference>
<dbReference type="InterPro" id="IPR012334">
    <property type="entry name" value="Pectin_lyas_fold"/>
</dbReference>
<proteinExistence type="predicted"/>
<organism evidence="3 4">
    <name type="scientific">Myceligenerans crystallogenes</name>
    <dbReference type="NCBI Taxonomy" id="316335"/>
    <lineage>
        <taxon>Bacteria</taxon>
        <taxon>Bacillati</taxon>
        <taxon>Actinomycetota</taxon>
        <taxon>Actinomycetes</taxon>
        <taxon>Micrococcales</taxon>
        <taxon>Promicromonosporaceae</taxon>
        <taxon>Myceligenerans</taxon>
    </lineage>
</organism>
<dbReference type="EMBL" id="BAAANL010000001">
    <property type="protein sequence ID" value="GAA1849095.1"/>
    <property type="molecule type" value="Genomic_DNA"/>
</dbReference>